<dbReference type="EMBL" id="BONZ01000123">
    <property type="protein sequence ID" value="GIH21308.1"/>
    <property type="molecule type" value="Genomic_DNA"/>
</dbReference>
<evidence type="ECO:0000259" key="6">
    <source>
        <dbReference type="PROSITE" id="PS50043"/>
    </source>
</evidence>
<evidence type="ECO:0000313" key="8">
    <source>
        <dbReference type="EMBL" id="GIH21308.1"/>
    </source>
</evidence>
<evidence type="ECO:0000259" key="7">
    <source>
        <dbReference type="PROSITE" id="PS50110"/>
    </source>
</evidence>
<dbReference type="PROSITE" id="PS50110">
    <property type="entry name" value="RESPONSE_REGULATORY"/>
    <property type="match status" value="1"/>
</dbReference>
<dbReference type="GO" id="GO:0003677">
    <property type="term" value="F:DNA binding"/>
    <property type="evidence" value="ECO:0007669"/>
    <property type="project" value="UniProtKB-KW"/>
</dbReference>
<dbReference type="InterPro" id="IPR039420">
    <property type="entry name" value="WalR-like"/>
</dbReference>
<organism evidence="8 9">
    <name type="scientific">Rugosimonospora africana</name>
    <dbReference type="NCBI Taxonomy" id="556532"/>
    <lineage>
        <taxon>Bacteria</taxon>
        <taxon>Bacillati</taxon>
        <taxon>Actinomycetota</taxon>
        <taxon>Actinomycetes</taxon>
        <taxon>Micromonosporales</taxon>
        <taxon>Micromonosporaceae</taxon>
        <taxon>Rugosimonospora</taxon>
    </lineage>
</organism>
<dbReference type="CDD" id="cd06170">
    <property type="entry name" value="LuxR_C_like"/>
    <property type="match status" value="1"/>
</dbReference>
<dbReference type="PANTHER" id="PTHR43214:SF24">
    <property type="entry name" value="TRANSCRIPTIONAL REGULATORY PROTEIN NARL-RELATED"/>
    <property type="match status" value="1"/>
</dbReference>
<evidence type="ECO:0000256" key="1">
    <source>
        <dbReference type="ARBA" id="ARBA00022553"/>
    </source>
</evidence>
<name>A0A8J3R419_9ACTN</name>
<dbReference type="Pfam" id="PF00072">
    <property type="entry name" value="Response_reg"/>
    <property type="match status" value="1"/>
</dbReference>
<keyword evidence="9" id="KW-1185">Reference proteome</keyword>
<dbReference type="Pfam" id="PF00196">
    <property type="entry name" value="GerE"/>
    <property type="match status" value="1"/>
</dbReference>
<dbReference type="SMART" id="SM00421">
    <property type="entry name" value="HTH_LUXR"/>
    <property type="match status" value="1"/>
</dbReference>
<dbReference type="GO" id="GO:0006355">
    <property type="term" value="P:regulation of DNA-templated transcription"/>
    <property type="evidence" value="ECO:0007669"/>
    <property type="project" value="InterPro"/>
</dbReference>
<dbReference type="SUPFAM" id="SSF46894">
    <property type="entry name" value="C-terminal effector domain of the bipartite response regulators"/>
    <property type="match status" value="1"/>
</dbReference>
<evidence type="ECO:0000256" key="5">
    <source>
        <dbReference type="PROSITE-ProRule" id="PRU00169"/>
    </source>
</evidence>
<reference evidence="8" key="1">
    <citation type="submission" date="2021-01" db="EMBL/GenBank/DDBJ databases">
        <title>Whole genome shotgun sequence of Rugosimonospora africana NBRC 104875.</title>
        <authorList>
            <person name="Komaki H."/>
            <person name="Tamura T."/>
        </authorList>
    </citation>
    <scope>NUCLEOTIDE SEQUENCE</scope>
    <source>
        <strain evidence="8">NBRC 104875</strain>
    </source>
</reference>
<dbReference type="CDD" id="cd17535">
    <property type="entry name" value="REC_NarL-like"/>
    <property type="match status" value="1"/>
</dbReference>
<dbReference type="PANTHER" id="PTHR43214">
    <property type="entry name" value="TWO-COMPONENT RESPONSE REGULATOR"/>
    <property type="match status" value="1"/>
</dbReference>
<gene>
    <name evidence="8" type="ORF">Raf01_94800</name>
</gene>
<dbReference type="PROSITE" id="PS00622">
    <property type="entry name" value="HTH_LUXR_1"/>
    <property type="match status" value="1"/>
</dbReference>
<evidence type="ECO:0000256" key="3">
    <source>
        <dbReference type="ARBA" id="ARBA00023125"/>
    </source>
</evidence>
<feature type="modified residue" description="4-aspartylphosphate" evidence="5">
    <location>
        <position position="67"/>
    </location>
</feature>
<accession>A0A8J3R419</accession>
<evidence type="ECO:0000256" key="4">
    <source>
        <dbReference type="ARBA" id="ARBA00023163"/>
    </source>
</evidence>
<keyword evidence="4" id="KW-0804">Transcription</keyword>
<keyword evidence="2" id="KW-0805">Transcription regulation</keyword>
<dbReference type="InterPro" id="IPR058245">
    <property type="entry name" value="NreC/VraR/RcsB-like_REC"/>
</dbReference>
<dbReference type="InterPro" id="IPR016032">
    <property type="entry name" value="Sig_transdc_resp-reg_C-effctor"/>
</dbReference>
<comment type="caution">
    <text evidence="8">The sequence shown here is derived from an EMBL/GenBank/DDBJ whole genome shotgun (WGS) entry which is preliminary data.</text>
</comment>
<keyword evidence="3 8" id="KW-0238">DNA-binding</keyword>
<dbReference type="PROSITE" id="PS50043">
    <property type="entry name" value="HTH_LUXR_2"/>
    <property type="match status" value="1"/>
</dbReference>
<dbReference type="InterPro" id="IPR000792">
    <property type="entry name" value="Tscrpt_reg_LuxR_C"/>
</dbReference>
<dbReference type="Proteomes" id="UP000642748">
    <property type="component" value="Unassembled WGS sequence"/>
</dbReference>
<dbReference type="GO" id="GO:0000160">
    <property type="term" value="P:phosphorelay signal transduction system"/>
    <property type="evidence" value="ECO:0007669"/>
    <property type="project" value="InterPro"/>
</dbReference>
<dbReference type="RefSeq" id="WP_203924690.1">
    <property type="nucleotide sequence ID" value="NZ_BONZ01000123.1"/>
</dbReference>
<feature type="domain" description="Response regulatory" evidence="7">
    <location>
        <begin position="16"/>
        <end position="132"/>
    </location>
</feature>
<evidence type="ECO:0000313" key="9">
    <source>
        <dbReference type="Proteomes" id="UP000642748"/>
    </source>
</evidence>
<keyword evidence="1 5" id="KW-0597">Phosphoprotein</keyword>
<sequence>MVDVTGEGVAARPPVRVAVVDDDPLVRSGLRLLFANVPDLDVVAEGADGADVPGMVAAHHPHVVLLDVRMPRVDGLAAAERLCSRPGAPYVVMLTTFHADAYVLRALRAGASGYLLKDAPPRELVDAVRRVASGEPILSPAVTRRLIEQVADPVSHERRSTAVALLDRATGREREVASAVARGLSNAQIGAELGMSVPTVKAHVSRLLTKLGLDNRVQLALLVHDAGGDNTPER</sequence>
<dbReference type="SMART" id="SM00448">
    <property type="entry name" value="REC"/>
    <property type="match status" value="1"/>
</dbReference>
<dbReference type="InterPro" id="IPR011006">
    <property type="entry name" value="CheY-like_superfamily"/>
</dbReference>
<dbReference type="InterPro" id="IPR001789">
    <property type="entry name" value="Sig_transdc_resp-reg_receiver"/>
</dbReference>
<evidence type="ECO:0000256" key="2">
    <source>
        <dbReference type="ARBA" id="ARBA00023015"/>
    </source>
</evidence>
<dbReference type="PRINTS" id="PR00038">
    <property type="entry name" value="HTHLUXR"/>
</dbReference>
<dbReference type="Gene3D" id="3.40.50.2300">
    <property type="match status" value="1"/>
</dbReference>
<proteinExistence type="predicted"/>
<dbReference type="AlphaFoldDB" id="A0A8J3R419"/>
<feature type="domain" description="HTH luxR-type" evidence="6">
    <location>
        <begin position="162"/>
        <end position="227"/>
    </location>
</feature>
<protein>
    <submittedName>
        <fullName evidence="8">DNA-binding response regulator</fullName>
    </submittedName>
</protein>
<dbReference type="SUPFAM" id="SSF52172">
    <property type="entry name" value="CheY-like"/>
    <property type="match status" value="1"/>
</dbReference>